<reference evidence="2" key="1">
    <citation type="journal article" date="2019" name="Int. J. Syst. Evol. Microbiol.">
        <title>The Global Catalogue of Microorganisms (GCM) 10K type strain sequencing project: providing services to taxonomists for standard genome sequencing and annotation.</title>
        <authorList>
            <consortium name="The Broad Institute Genomics Platform"/>
            <consortium name="The Broad Institute Genome Sequencing Center for Infectious Disease"/>
            <person name="Wu L."/>
            <person name="Ma J."/>
        </authorList>
    </citation>
    <scope>NUCLEOTIDE SEQUENCE [LARGE SCALE GENOMIC DNA]</scope>
    <source>
        <strain evidence="2">CGMCC 1.10832</strain>
    </source>
</reference>
<dbReference type="InterPro" id="IPR053841">
    <property type="entry name" value="MksE"/>
</dbReference>
<accession>A0ABQ1M4Y3</accession>
<dbReference type="EMBL" id="BMEC01000006">
    <property type="protein sequence ID" value="GGC34837.1"/>
    <property type="molecule type" value="Genomic_DNA"/>
</dbReference>
<keyword evidence="2" id="KW-1185">Reference proteome</keyword>
<dbReference type="Proteomes" id="UP000636010">
    <property type="component" value="Unassembled WGS sequence"/>
</dbReference>
<protein>
    <submittedName>
        <fullName evidence="1">Uncharacterized protein</fullName>
    </submittedName>
</protein>
<evidence type="ECO:0000313" key="2">
    <source>
        <dbReference type="Proteomes" id="UP000636010"/>
    </source>
</evidence>
<sequence length="210" mass="24684">MNSLIFFEHPAARDLFAKIDYALKDGVHIQNSSHQANLFRFIEENEESIRDFYEEFYGVYLEHGGETVNKYYYLEFGHNSRGNIPLDHRYFLPNECVIVAFMVYKIIYIDGYVDLSSVSKLQKIIRQDYEDLKPGLYRALTKAKKDKATKINDENIDKVVLDSLKEFSKIGWIILDEDTFDPLPALERITKMYAEYINHLDEWLKGDEVS</sequence>
<proteinExistence type="predicted"/>
<dbReference type="Gene3D" id="1.10.10.2250">
    <property type="match status" value="1"/>
</dbReference>
<evidence type="ECO:0000313" key="1">
    <source>
        <dbReference type="EMBL" id="GGC34837.1"/>
    </source>
</evidence>
<organism evidence="1 2">
    <name type="scientific">Marivirga lumbricoides</name>
    <dbReference type="NCBI Taxonomy" id="1046115"/>
    <lineage>
        <taxon>Bacteria</taxon>
        <taxon>Pseudomonadati</taxon>
        <taxon>Bacteroidota</taxon>
        <taxon>Cytophagia</taxon>
        <taxon>Cytophagales</taxon>
        <taxon>Marivirgaceae</taxon>
        <taxon>Marivirga</taxon>
    </lineage>
</organism>
<gene>
    <name evidence="1" type="ORF">GCM10011506_20250</name>
</gene>
<dbReference type="InterPro" id="IPR042038">
    <property type="entry name" value="MukE_N"/>
</dbReference>
<name>A0ABQ1M4Y3_9BACT</name>
<comment type="caution">
    <text evidence="1">The sequence shown here is derived from an EMBL/GenBank/DDBJ whole genome shotgun (WGS) entry which is preliminary data.</text>
</comment>
<dbReference type="Pfam" id="PF21980">
    <property type="entry name" value="MksE"/>
    <property type="match status" value="1"/>
</dbReference>
<dbReference type="RefSeq" id="WP_229712558.1">
    <property type="nucleotide sequence ID" value="NZ_BAABHU010000006.1"/>
</dbReference>